<protein>
    <submittedName>
        <fullName evidence="1">Uncharacterized protein</fullName>
    </submittedName>
</protein>
<gene>
    <name evidence="1" type="ORF">IFJ75_03560</name>
</gene>
<name>A0A975C3I7_9CAUL</name>
<dbReference type="KEGG" id="bgoe:IFJ75_03560"/>
<dbReference type="Proteomes" id="UP000663918">
    <property type="component" value="Chromosome"/>
</dbReference>
<dbReference type="EMBL" id="CP062222">
    <property type="protein sequence ID" value="QTC93181.1"/>
    <property type="molecule type" value="Genomic_DNA"/>
</dbReference>
<evidence type="ECO:0000313" key="2">
    <source>
        <dbReference type="Proteomes" id="UP000663918"/>
    </source>
</evidence>
<organism evidence="1 2">
    <name type="scientific">Brevundimonas goettingensis</name>
    <dbReference type="NCBI Taxonomy" id="2774190"/>
    <lineage>
        <taxon>Bacteria</taxon>
        <taxon>Pseudomonadati</taxon>
        <taxon>Pseudomonadota</taxon>
        <taxon>Alphaproteobacteria</taxon>
        <taxon>Caulobacterales</taxon>
        <taxon>Caulobacteraceae</taxon>
        <taxon>Brevundimonas</taxon>
    </lineage>
</organism>
<reference evidence="1" key="1">
    <citation type="submission" date="2020-09" db="EMBL/GenBank/DDBJ databases">
        <title>Brevundimonas sp. LVF2 isolated from a puddle in Goettingen, Germany.</title>
        <authorList>
            <person name="Friedrich I."/>
            <person name="Klassen A."/>
            <person name="Hannes N."/>
            <person name="Schneider D."/>
            <person name="Hertel R."/>
            <person name="Daniel R."/>
        </authorList>
    </citation>
    <scope>NUCLEOTIDE SEQUENCE</scope>
    <source>
        <strain evidence="1">LVF2</strain>
    </source>
</reference>
<dbReference type="AlphaFoldDB" id="A0A975C3I7"/>
<evidence type="ECO:0000313" key="1">
    <source>
        <dbReference type="EMBL" id="QTC93181.1"/>
    </source>
</evidence>
<accession>A0A975C3I7</accession>
<sequence>MAGLDWFYHPDAGEAKLLYGVETSDDLRLGLACQKGAGRLEITANAPHGTREIHLESGGETERFRAEGEASELTDGDFLTAEAATSAPVFQRFRRVGWLAQWQGSRRETYVPHPSSAPDIERFFAFCG</sequence>
<proteinExistence type="predicted"/>
<keyword evidence="2" id="KW-1185">Reference proteome</keyword>